<dbReference type="EMBL" id="LR796765">
    <property type="protein sequence ID" value="CAB4164248.1"/>
    <property type="molecule type" value="Genomic_DNA"/>
</dbReference>
<dbReference type="InterPro" id="IPR010781">
    <property type="entry name" value="DUF1376"/>
</dbReference>
<sequence>MEWYPFYPALYRADTMHLTAEQDGIYRRLIDHYMETRQPLPDNDLALARIASVPAELWQLHSATIRAFFRPSKSGFLHHKRCNTELERQDARNRLQTEKAKNGAKVRWEKYKEKQEDICPEHATSIAQAMPNYARGEERRGEDKIKEVLLDTPRPAKADPKGTRISSDWILTPELEQWAEEHLQSINLSSDEGDIQRQADKFKDYWLAASGAKARKVDWLATWKNWIRTWADGELQRITRQRQIDEERASRWSK</sequence>
<gene>
    <name evidence="1" type="ORF">UFOVP826_15</name>
</gene>
<name>A0A6J5P4L4_9CAUD</name>
<organism evidence="1">
    <name type="scientific">uncultured Caudovirales phage</name>
    <dbReference type="NCBI Taxonomy" id="2100421"/>
    <lineage>
        <taxon>Viruses</taxon>
        <taxon>Duplodnaviria</taxon>
        <taxon>Heunggongvirae</taxon>
        <taxon>Uroviricota</taxon>
        <taxon>Caudoviricetes</taxon>
        <taxon>Peduoviridae</taxon>
        <taxon>Maltschvirus</taxon>
        <taxon>Maltschvirus maltsch</taxon>
    </lineage>
</organism>
<protein>
    <submittedName>
        <fullName evidence="1">Uncharacterized protein</fullName>
    </submittedName>
</protein>
<reference evidence="1" key="1">
    <citation type="submission" date="2020-04" db="EMBL/GenBank/DDBJ databases">
        <authorList>
            <person name="Chiriac C."/>
            <person name="Salcher M."/>
            <person name="Ghai R."/>
            <person name="Kavagutti S V."/>
        </authorList>
    </citation>
    <scope>NUCLEOTIDE SEQUENCE</scope>
</reference>
<dbReference type="Pfam" id="PF07120">
    <property type="entry name" value="DUF1376"/>
    <property type="match status" value="1"/>
</dbReference>
<accession>A0A6J5P4L4</accession>
<evidence type="ECO:0000313" key="1">
    <source>
        <dbReference type="EMBL" id="CAB4164248.1"/>
    </source>
</evidence>
<proteinExistence type="predicted"/>